<dbReference type="RefSeq" id="WP_203002947.1">
    <property type="nucleotide sequence ID" value="NZ_JADWYU010000098.1"/>
</dbReference>
<reference evidence="1" key="1">
    <citation type="submission" date="2020-12" db="EMBL/GenBank/DDBJ databases">
        <title>Genomic characterization of non-nitrogen-fixing Frankia strains.</title>
        <authorList>
            <person name="Carlos-Shanley C."/>
            <person name="Guerra T."/>
            <person name="Hahn D."/>
        </authorList>
    </citation>
    <scope>NUCLEOTIDE SEQUENCE</scope>
    <source>
        <strain evidence="1">CN6</strain>
    </source>
</reference>
<dbReference type="SUPFAM" id="SSF53213">
    <property type="entry name" value="LigB-like"/>
    <property type="match status" value="1"/>
</dbReference>
<comment type="caution">
    <text evidence="1">The sequence shown here is derived from an EMBL/GenBank/DDBJ whole genome shotgun (WGS) entry which is preliminary data.</text>
</comment>
<proteinExistence type="predicted"/>
<accession>A0A937R887</accession>
<dbReference type="AlphaFoldDB" id="A0A937R887"/>
<protein>
    <submittedName>
        <fullName evidence="1">Uncharacterized protein</fullName>
    </submittedName>
</protein>
<gene>
    <name evidence="1" type="ORF">I7412_09930</name>
</gene>
<dbReference type="EMBL" id="JAEACQ010000161">
    <property type="protein sequence ID" value="MBL7627483.1"/>
    <property type="molecule type" value="Genomic_DNA"/>
</dbReference>
<organism evidence="1 2">
    <name type="scientific">Frankia nepalensis</name>
    <dbReference type="NCBI Taxonomy" id="1836974"/>
    <lineage>
        <taxon>Bacteria</taxon>
        <taxon>Bacillati</taxon>
        <taxon>Actinomycetota</taxon>
        <taxon>Actinomycetes</taxon>
        <taxon>Frankiales</taxon>
        <taxon>Frankiaceae</taxon>
        <taxon>Frankia</taxon>
    </lineage>
</organism>
<evidence type="ECO:0000313" key="2">
    <source>
        <dbReference type="Proteomes" id="UP000604475"/>
    </source>
</evidence>
<sequence>MFAAFEPLFSWFRKNTRDAIICIFNDHLTSLFFNRYSAFTRGVGEEYAVAGEGGDQPAKSMLRRPVT</sequence>
<dbReference type="Gene3D" id="3.40.830.10">
    <property type="entry name" value="LigB-like"/>
    <property type="match status" value="1"/>
</dbReference>
<name>A0A937R887_9ACTN</name>
<dbReference type="Proteomes" id="UP000604475">
    <property type="component" value="Unassembled WGS sequence"/>
</dbReference>
<evidence type="ECO:0000313" key="1">
    <source>
        <dbReference type="EMBL" id="MBL7627483.1"/>
    </source>
</evidence>
<keyword evidence="2" id="KW-1185">Reference proteome</keyword>